<proteinExistence type="predicted"/>
<dbReference type="OrthoDB" id="147169at2157"/>
<organism evidence="2 3">
    <name type="scientific">Candidatus Methanoperedens nitratireducens</name>
    <dbReference type="NCBI Taxonomy" id="1392998"/>
    <lineage>
        <taxon>Archaea</taxon>
        <taxon>Methanobacteriati</taxon>
        <taxon>Methanobacteriota</taxon>
        <taxon>Stenosarchaea group</taxon>
        <taxon>Methanomicrobia</taxon>
        <taxon>Methanosarcinales</taxon>
        <taxon>ANME-2 cluster</taxon>
        <taxon>Candidatus Methanoperedentaceae</taxon>
        <taxon>Candidatus Methanoperedens</taxon>
    </lineage>
</organism>
<dbReference type="InterPro" id="IPR007048">
    <property type="entry name" value="IraD/Gp25-like"/>
</dbReference>
<protein>
    <submittedName>
        <fullName evidence="2">Phage baseplate assembly protein W</fullName>
    </submittedName>
</protein>
<dbReference type="RefSeq" id="WP_048092220.1">
    <property type="nucleotide sequence ID" value="NZ_JMIY01000007.1"/>
</dbReference>
<sequence>MEDADFLGRGWKFPVSVKDGKIASSEGEDSIRESIMIILGTAKGERVMRPDFGCGINELVFAPNNTSTATLIDFYIREALLKWEPRIEVLNVITAPDKDEGNKLILNIEYMVKTTNTKSNMVYPFYLERGGI</sequence>
<dbReference type="Gene3D" id="3.10.450.40">
    <property type="match status" value="1"/>
</dbReference>
<dbReference type="Proteomes" id="UP000027153">
    <property type="component" value="Unassembled WGS sequence"/>
</dbReference>
<dbReference type="EMBL" id="JMIY01000007">
    <property type="protein sequence ID" value="KCZ70547.1"/>
    <property type="molecule type" value="Genomic_DNA"/>
</dbReference>
<dbReference type="SUPFAM" id="SSF160719">
    <property type="entry name" value="gpW/gp25-like"/>
    <property type="match status" value="1"/>
</dbReference>
<gene>
    <name evidence="2" type="ORF">ANME2D_02567</name>
</gene>
<evidence type="ECO:0000259" key="1">
    <source>
        <dbReference type="Pfam" id="PF04965"/>
    </source>
</evidence>
<feature type="domain" description="IraD/Gp25-like" evidence="1">
    <location>
        <begin position="26"/>
        <end position="116"/>
    </location>
</feature>
<comment type="caution">
    <text evidence="2">The sequence shown here is derived from an EMBL/GenBank/DDBJ whole genome shotgun (WGS) entry which is preliminary data.</text>
</comment>
<dbReference type="AlphaFoldDB" id="A0A062UZG7"/>
<dbReference type="Pfam" id="PF04965">
    <property type="entry name" value="GPW_gp25"/>
    <property type="match status" value="1"/>
</dbReference>
<evidence type="ECO:0000313" key="3">
    <source>
        <dbReference type="Proteomes" id="UP000027153"/>
    </source>
</evidence>
<evidence type="ECO:0000313" key="2">
    <source>
        <dbReference type="EMBL" id="KCZ70547.1"/>
    </source>
</evidence>
<keyword evidence="3" id="KW-1185">Reference proteome</keyword>
<name>A0A062UZG7_9EURY</name>
<accession>A0A062UZG7</accession>
<reference evidence="2 3" key="1">
    <citation type="journal article" date="2013" name="Nature">
        <title>Anaerobic oxidation of methane coupled to nitrate reduction in a novel archaeal lineage.</title>
        <authorList>
            <person name="Haroon M.F."/>
            <person name="Hu S."/>
            <person name="Shi Y."/>
            <person name="Imelfort M."/>
            <person name="Keller J."/>
            <person name="Hugenholtz P."/>
            <person name="Yuan Z."/>
            <person name="Tyson G.W."/>
        </authorList>
    </citation>
    <scope>NUCLEOTIDE SEQUENCE [LARGE SCALE GENOMIC DNA]</scope>
    <source>
        <strain evidence="2 3">ANME-2d</strain>
    </source>
</reference>